<evidence type="ECO:0000313" key="1">
    <source>
        <dbReference type="EMBL" id="KAF5321963.1"/>
    </source>
</evidence>
<dbReference type="CDD" id="cd10170">
    <property type="entry name" value="ASKHA_NBD_HSP70"/>
    <property type="match status" value="1"/>
</dbReference>
<dbReference type="PANTHER" id="PTHR14187:SF5">
    <property type="entry name" value="HEAT SHOCK 70 KDA PROTEIN 12A"/>
    <property type="match status" value="1"/>
</dbReference>
<protein>
    <submittedName>
        <fullName evidence="1">Uncharacterized protein</fullName>
    </submittedName>
</protein>
<organism evidence="1 2">
    <name type="scientific">Psilocybe cf. subviscida</name>
    <dbReference type="NCBI Taxonomy" id="2480587"/>
    <lineage>
        <taxon>Eukaryota</taxon>
        <taxon>Fungi</taxon>
        <taxon>Dikarya</taxon>
        <taxon>Basidiomycota</taxon>
        <taxon>Agaricomycotina</taxon>
        <taxon>Agaricomycetes</taxon>
        <taxon>Agaricomycetidae</taxon>
        <taxon>Agaricales</taxon>
        <taxon>Agaricineae</taxon>
        <taxon>Strophariaceae</taxon>
        <taxon>Psilocybe</taxon>
    </lineage>
</organism>
<dbReference type="InterPro" id="IPR043129">
    <property type="entry name" value="ATPase_NBD"/>
</dbReference>
<name>A0A8H5BF74_9AGAR</name>
<dbReference type="SUPFAM" id="SSF53067">
    <property type="entry name" value="Actin-like ATPase domain"/>
    <property type="match status" value="1"/>
</dbReference>
<dbReference type="Gene3D" id="3.30.420.40">
    <property type="match status" value="1"/>
</dbReference>
<dbReference type="AlphaFoldDB" id="A0A8H5BF74"/>
<evidence type="ECO:0000313" key="2">
    <source>
        <dbReference type="Proteomes" id="UP000567179"/>
    </source>
</evidence>
<accession>A0A8H5BF74</accession>
<comment type="caution">
    <text evidence="1">The sequence shown here is derived from an EMBL/GenBank/DDBJ whole genome shotgun (WGS) entry which is preliminary data.</text>
</comment>
<dbReference type="OrthoDB" id="2963168at2759"/>
<dbReference type="PANTHER" id="PTHR14187">
    <property type="entry name" value="ALPHA KINASE/ELONGATION FACTOR 2 KINASE"/>
    <property type="match status" value="1"/>
</dbReference>
<gene>
    <name evidence="1" type="ORF">D9619_002083</name>
</gene>
<dbReference type="EMBL" id="JAACJJ010000028">
    <property type="protein sequence ID" value="KAF5321963.1"/>
    <property type="molecule type" value="Genomic_DNA"/>
</dbReference>
<keyword evidence="2" id="KW-1185">Reference proteome</keyword>
<proteinExistence type="predicted"/>
<reference evidence="1 2" key="1">
    <citation type="journal article" date="2020" name="ISME J.">
        <title>Uncovering the hidden diversity of litter-decomposition mechanisms in mushroom-forming fungi.</title>
        <authorList>
            <person name="Floudas D."/>
            <person name="Bentzer J."/>
            <person name="Ahren D."/>
            <person name="Johansson T."/>
            <person name="Persson P."/>
            <person name="Tunlid A."/>
        </authorList>
    </citation>
    <scope>NUCLEOTIDE SEQUENCE [LARGE SCALE GENOMIC DNA]</scope>
    <source>
        <strain evidence="1 2">CBS 101986</strain>
    </source>
</reference>
<sequence>MPLCTPYEGTKTKLVLAFDVGTTYSGISYCILEPSQVPQVKGITKFPAQDLVHGPSKIPSVIYYDKDGAVRAIGAEALCDGMYEKAQEEAWIKVEWFKLQFCSSNVASPNISVNTFISPLPPEKSAVEVLADYYKYLLSCAREFIQESVPDGESLWKSVKANGIHFVLPHPNGWGELQQCQMRKAAIKAKLVKDRPSRYSRISFVTEGEASLHFALSNGLPLGSVSKTNLLDVKYKEISVRRCHLEGSMFVSRRLENLLHDRLRGSKFAEDVAHMAACFDKHTKLRFKQKEEPQYIKFGAARDNDEIHEIRFGQLKVTGDDIASCFEPAVNRIVNDIEEIIKDAPAHTVIKRVILVDGLATNDWLYHCYHSPASTDLTKISTRSSKAVADGAISFHLTHAVQARVVATTYGARVAISFNRFSTYHERKRHLVKFWPNGTPHLNAFSKILSKGTLLGATERRHESKQLVARLEDLTECTMELFRYDGELLEDELYEPPAQYAWMDEEENEGMYTHSLRLFLHRLKFI</sequence>
<dbReference type="Proteomes" id="UP000567179">
    <property type="component" value="Unassembled WGS sequence"/>
</dbReference>